<feature type="chain" id="PRO_5045476815" evidence="1">
    <location>
        <begin position="27"/>
        <end position="165"/>
    </location>
</feature>
<organism evidence="2 3">
    <name type="scientific">Anaeromyxobacter paludicola</name>
    <dbReference type="NCBI Taxonomy" id="2918171"/>
    <lineage>
        <taxon>Bacteria</taxon>
        <taxon>Pseudomonadati</taxon>
        <taxon>Myxococcota</taxon>
        <taxon>Myxococcia</taxon>
        <taxon>Myxococcales</taxon>
        <taxon>Cystobacterineae</taxon>
        <taxon>Anaeromyxobacteraceae</taxon>
        <taxon>Anaeromyxobacter</taxon>
    </lineage>
</organism>
<dbReference type="EMBL" id="AP025592">
    <property type="protein sequence ID" value="BDG08559.1"/>
    <property type="molecule type" value="Genomic_DNA"/>
</dbReference>
<dbReference type="RefSeq" id="WP_248345733.1">
    <property type="nucleotide sequence ID" value="NZ_AP025592.1"/>
</dbReference>
<evidence type="ECO:0000313" key="3">
    <source>
        <dbReference type="Proteomes" id="UP001162734"/>
    </source>
</evidence>
<gene>
    <name evidence="2" type="ORF">AMPC_16720</name>
</gene>
<name>A0ABM7X9M6_9BACT</name>
<reference evidence="3" key="1">
    <citation type="journal article" date="2022" name="Int. J. Syst. Evol. Microbiol.">
        <title>Anaeromyxobacter oryzae sp. nov., Anaeromyxobacter diazotrophicus sp. nov. and Anaeromyxobacter paludicola sp. nov., isolated from paddy soils.</title>
        <authorList>
            <person name="Itoh H."/>
            <person name="Xu Z."/>
            <person name="Mise K."/>
            <person name="Masuda Y."/>
            <person name="Ushijima N."/>
            <person name="Hayakawa C."/>
            <person name="Shiratori Y."/>
            <person name="Senoo K."/>
        </authorList>
    </citation>
    <scope>NUCLEOTIDE SEQUENCE [LARGE SCALE GENOMIC DNA]</scope>
    <source>
        <strain evidence="3">Red630</strain>
    </source>
</reference>
<evidence type="ECO:0000313" key="2">
    <source>
        <dbReference type="EMBL" id="BDG08559.1"/>
    </source>
</evidence>
<keyword evidence="3" id="KW-1185">Reference proteome</keyword>
<proteinExistence type="predicted"/>
<evidence type="ECO:0000256" key="1">
    <source>
        <dbReference type="SAM" id="SignalP"/>
    </source>
</evidence>
<sequence length="165" mass="17686">MTKQIRSLSLLLAAAAFAAWATPAQAVREFKRTFGYPASITVTDLCAFPVDIDSTVSLTWMRFVRQNGTVMATFQVTEQDTFSANQQTLQGLPYTYLEVAQADANGELTGLVQQGEFEKVPLPDGSLFLSAGRIDLLAHPDAQFIVTPDVGQSGDVAALCAALAP</sequence>
<protein>
    <submittedName>
        <fullName evidence="2">Uncharacterized protein</fullName>
    </submittedName>
</protein>
<dbReference type="Proteomes" id="UP001162734">
    <property type="component" value="Chromosome"/>
</dbReference>
<accession>A0ABM7X9M6</accession>
<feature type="signal peptide" evidence="1">
    <location>
        <begin position="1"/>
        <end position="26"/>
    </location>
</feature>
<keyword evidence="1" id="KW-0732">Signal</keyword>